<comment type="caution">
    <text evidence="1">The sequence shown here is derived from an EMBL/GenBank/DDBJ whole genome shotgun (WGS) entry which is preliminary data.</text>
</comment>
<dbReference type="EMBL" id="BMER01000004">
    <property type="protein sequence ID" value="GGG96437.1"/>
    <property type="molecule type" value="Genomic_DNA"/>
</dbReference>
<evidence type="ECO:0000313" key="1">
    <source>
        <dbReference type="EMBL" id="GGG96437.1"/>
    </source>
</evidence>
<name>A0A917MCS6_9SPHI</name>
<dbReference type="AlphaFoldDB" id="A0A917MCS6"/>
<accession>A0A917MCS6</accession>
<dbReference type="Proteomes" id="UP000660862">
    <property type="component" value="Unassembled WGS sequence"/>
</dbReference>
<sequence length="69" mass="8240">MNIRKYNVNQILLLDTQKMLRDKLNHLDKIYVGDEHFAQVKGVLDRNEIRYQCIRDAELKINTLLVLLE</sequence>
<organism evidence="1 2">
    <name type="scientific">Parapedobacter pyrenivorans</name>
    <dbReference type="NCBI Taxonomy" id="1305674"/>
    <lineage>
        <taxon>Bacteria</taxon>
        <taxon>Pseudomonadati</taxon>
        <taxon>Bacteroidota</taxon>
        <taxon>Sphingobacteriia</taxon>
        <taxon>Sphingobacteriales</taxon>
        <taxon>Sphingobacteriaceae</taxon>
        <taxon>Parapedobacter</taxon>
    </lineage>
</organism>
<reference evidence="1" key="2">
    <citation type="submission" date="2020-09" db="EMBL/GenBank/DDBJ databases">
        <authorList>
            <person name="Sun Q."/>
            <person name="Zhou Y."/>
        </authorList>
    </citation>
    <scope>NUCLEOTIDE SEQUENCE</scope>
    <source>
        <strain evidence="1">CGMCC 1.12195</strain>
    </source>
</reference>
<keyword evidence="2" id="KW-1185">Reference proteome</keyword>
<proteinExistence type="predicted"/>
<gene>
    <name evidence="1" type="ORF">GCM10007415_34540</name>
</gene>
<evidence type="ECO:0000313" key="2">
    <source>
        <dbReference type="Proteomes" id="UP000660862"/>
    </source>
</evidence>
<reference evidence="1" key="1">
    <citation type="journal article" date="2014" name="Int. J. Syst. Evol. Microbiol.">
        <title>Complete genome sequence of Corynebacterium casei LMG S-19264T (=DSM 44701T), isolated from a smear-ripened cheese.</title>
        <authorList>
            <consortium name="US DOE Joint Genome Institute (JGI-PGF)"/>
            <person name="Walter F."/>
            <person name="Albersmeier A."/>
            <person name="Kalinowski J."/>
            <person name="Ruckert C."/>
        </authorList>
    </citation>
    <scope>NUCLEOTIDE SEQUENCE</scope>
    <source>
        <strain evidence="1">CGMCC 1.12195</strain>
    </source>
</reference>
<protein>
    <submittedName>
        <fullName evidence="1">Uncharacterized protein</fullName>
    </submittedName>
</protein>